<dbReference type="InParanoid" id="A0A5N4AAL4"/>
<dbReference type="Proteomes" id="UP000327044">
    <property type="component" value="Unassembled WGS sequence"/>
</dbReference>
<gene>
    <name evidence="2" type="ORF">PPYR_11190</name>
</gene>
<accession>A0A5N4AAL4</accession>
<sequence length="243" mass="27722">MTLKYETPVQPNTNEISEIPDLKSTQTKCFLSNTTLMLPVFDKISSFRRLCHIIAYCKRFVHNVNNKSSKLVGNLTFTEKRNAEICIIRILQDHAFHVEIQNLKNNKSISTKSTILSLNPFLDENGLLRVGGRLRHSSLSFDTKHQVILPKHKLTAALIRDEHTRLLHSGQLTTLNSLRQRYWPIAGRDQIKKVLRQCIKCYKQPVLSHGQLNTSTLTGKVHYDRVASAIGNSIGSLKRKIEL</sequence>
<proteinExistence type="predicted"/>
<name>A0A5N4AAL4_PHOPY</name>
<dbReference type="EMBL" id="VVIM01000008">
    <property type="protein sequence ID" value="KAB0794351.1"/>
    <property type="molecule type" value="Genomic_DNA"/>
</dbReference>
<evidence type="ECO:0000313" key="3">
    <source>
        <dbReference type="Proteomes" id="UP000327044"/>
    </source>
</evidence>
<dbReference type="Gene3D" id="1.10.340.70">
    <property type="match status" value="1"/>
</dbReference>
<dbReference type="PANTHER" id="PTHR47331">
    <property type="entry name" value="PHD-TYPE DOMAIN-CONTAINING PROTEIN"/>
    <property type="match status" value="1"/>
</dbReference>
<dbReference type="PANTHER" id="PTHR47331:SF5">
    <property type="entry name" value="RIBONUCLEASE H"/>
    <property type="match status" value="1"/>
</dbReference>
<dbReference type="InterPro" id="IPR041588">
    <property type="entry name" value="Integrase_H2C2"/>
</dbReference>
<feature type="domain" description="Integrase zinc-binding" evidence="1">
    <location>
        <begin position="151"/>
        <end position="203"/>
    </location>
</feature>
<evidence type="ECO:0000259" key="1">
    <source>
        <dbReference type="Pfam" id="PF17921"/>
    </source>
</evidence>
<evidence type="ECO:0000313" key="2">
    <source>
        <dbReference type="EMBL" id="KAB0794351.1"/>
    </source>
</evidence>
<comment type="caution">
    <text evidence="2">The sequence shown here is derived from an EMBL/GenBank/DDBJ whole genome shotgun (WGS) entry which is preliminary data.</text>
</comment>
<dbReference type="Pfam" id="PF17921">
    <property type="entry name" value="Integrase_H2C2"/>
    <property type="match status" value="1"/>
</dbReference>
<organism evidence="2 3">
    <name type="scientific">Photinus pyralis</name>
    <name type="common">Common eastern firefly</name>
    <name type="synonym">Lampyris pyralis</name>
    <dbReference type="NCBI Taxonomy" id="7054"/>
    <lineage>
        <taxon>Eukaryota</taxon>
        <taxon>Metazoa</taxon>
        <taxon>Ecdysozoa</taxon>
        <taxon>Arthropoda</taxon>
        <taxon>Hexapoda</taxon>
        <taxon>Insecta</taxon>
        <taxon>Pterygota</taxon>
        <taxon>Neoptera</taxon>
        <taxon>Endopterygota</taxon>
        <taxon>Coleoptera</taxon>
        <taxon>Polyphaga</taxon>
        <taxon>Elateriformia</taxon>
        <taxon>Elateroidea</taxon>
        <taxon>Lampyridae</taxon>
        <taxon>Lampyrinae</taxon>
        <taxon>Photinus</taxon>
    </lineage>
</organism>
<keyword evidence="3" id="KW-1185">Reference proteome</keyword>
<reference evidence="2 3" key="1">
    <citation type="journal article" date="2018" name="Elife">
        <title>Firefly genomes illuminate parallel origins of bioluminescence in beetles.</title>
        <authorList>
            <person name="Fallon T.R."/>
            <person name="Lower S.E."/>
            <person name="Chang C.H."/>
            <person name="Bessho-Uehara M."/>
            <person name="Martin G.J."/>
            <person name="Bewick A.J."/>
            <person name="Behringer M."/>
            <person name="Debat H.J."/>
            <person name="Wong I."/>
            <person name="Day J.C."/>
            <person name="Suvorov A."/>
            <person name="Silva C.J."/>
            <person name="Stanger-Hall K.F."/>
            <person name="Hall D.W."/>
            <person name="Schmitz R.J."/>
            <person name="Nelson D.R."/>
            <person name="Lewis S.M."/>
            <person name="Shigenobu S."/>
            <person name="Bybee S.M."/>
            <person name="Larracuente A.M."/>
            <person name="Oba Y."/>
            <person name="Weng J.K."/>
        </authorList>
    </citation>
    <scope>NUCLEOTIDE SEQUENCE [LARGE SCALE GENOMIC DNA]</scope>
    <source>
        <strain evidence="2">1611_PpyrPB1</strain>
        <tissue evidence="2">Whole body</tissue>
    </source>
</reference>
<dbReference type="AlphaFoldDB" id="A0A5N4AAL4"/>
<protein>
    <recommendedName>
        <fullName evidence="1">Integrase zinc-binding domain-containing protein</fullName>
    </recommendedName>
</protein>